<feature type="transmembrane region" description="Helical" evidence="1">
    <location>
        <begin position="7"/>
        <end position="24"/>
    </location>
</feature>
<reference evidence="2 3" key="1">
    <citation type="submission" date="2019-02" db="EMBL/GenBank/DDBJ databases">
        <title>Deep-cultivation of Planctomycetes and their phenomic and genomic characterization uncovers novel biology.</title>
        <authorList>
            <person name="Wiegand S."/>
            <person name="Jogler M."/>
            <person name="Boedeker C."/>
            <person name="Pinto D."/>
            <person name="Vollmers J."/>
            <person name="Rivas-Marin E."/>
            <person name="Kohn T."/>
            <person name="Peeters S.H."/>
            <person name="Heuer A."/>
            <person name="Rast P."/>
            <person name="Oberbeckmann S."/>
            <person name="Bunk B."/>
            <person name="Jeske O."/>
            <person name="Meyerdierks A."/>
            <person name="Storesund J.E."/>
            <person name="Kallscheuer N."/>
            <person name="Luecker S."/>
            <person name="Lage O.M."/>
            <person name="Pohl T."/>
            <person name="Merkel B.J."/>
            <person name="Hornburger P."/>
            <person name="Mueller R.-W."/>
            <person name="Bruemmer F."/>
            <person name="Labrenz M."/>
            <person name="Spormann A.M."/>
            <person name="Op Den Camp H."/>
            <person name="Overmann J."/>
            <person name="Amann R."/>
            <person name="Jetten M.S.M."/>
            <person name="Mascher T."/>
            <person name="Medema M.H."/>
            <person name="Devos D.P."/>
            <person name="Kaster A.-K."/>
            <person name="Ovreas L."/>
            <person name="Rohde M."/>
            <person name="Galperin M.Y."/>
            <person name="Jogler C."/>
        </authorList>
    </citation>
    <scope>NUCLEOTIDE SEQUENCE [LARGE SCALE GENOMIC DNA]</scope>
    <source>
        <strain evidence="2 3">CA85</strain>
    </source>
</reference>
<evidence type="ECO:0000256" key="1">
    <source>
        <dbReference type="SAM" id="Phobius"/>
    </source>
</evidence>
<accession>A0A5C5X1G6</accession>
<dbReference type="RefSeq" id="WP_146393517.1">
    <property type="nucleotide sequence ID" value="NZ_SJPK01000019.1"/>
</dbReference>
<dbReference type="AlphaFoldDB" id="A0A5C5X1G6"/>
<protein>
    <submittedName>
        <fullName evidence="2">Uncharacterized protein</fullName>
    </submittedName>
</protein>
<feature type="transmembrane region" description="Helical" evidence="1">
    <location>
        <begin position="61"/>
        <end position="79"/>
    </location>
</feature>
<gene>
    <name evidence="2" type="ORF">CA85_47030</name>
</gene>
<keyword evidence="1" id="KW-1133">Transmembrane helix</keyword>
<organism evidence="2 3">
    <name type="scientific">Allorhodopirellula solitaria</name>
    <dbReference type="NCBI Taxonomy" id="2527987"/>
    <lineage>
        <taxon>Bacteria</taxon>
        <taxon>Pseudomonadati</taxon>
        <taxon>Planctomycetota</taxon>
        <taxon>Planctomycetia</taxon>
        <taxon>Pirellulales</taxon>
        <taxon>Pirellulaceae</taxon>
        <taxon>Allorhodopirellula</taxon>
    </lineage>
</organism>
<evidence type="ECO:0000313" key="2">
    <source>
        <dbReference type="EMBL" id="TWT55995.1"/>
    </source>
</evidence>
<comment type="caution">
    <text evidence="2">The sequence shown here is derived from an EMBL/GenBank/DDBJ whole genome shotgun (WGS) entry which is preliminary data.</text>
</comment>
<sequence length="80" mass="9112">MIRNGVWPIAMVLLAVVGQMQVVLYPSSLIYLSFWNMGVGMLGVMLMFNRDPLLVGFVKKMTMALIFLCMLLPLLFYGFF</sequence>
<keyword evidence="3" id="KW-1185">Reference proteome</keyword>
<evidence type="ECO:0000313" key="3">
    <source>
        <dbReference type="Proteomes" id="UP000318053"/>
    </source>
</evidence>
<dbReference type="EMBL" id="SJPK01000019">
    <property type="protein sequence ID" value="TWT55995.1"/>
    <property type="molecule type" value="Genomic_DNA"/>
</dbReference>
<feature type="transmembrane region" description="Helical" evidence="1">
    <location>
        <begin position="30"/>
        <end position="49"/>
    </location>
</feature>
<dbReference type="Proteomes" id="UP000318053">
    <property type="component" value="Unassembled WGS sequence"/>
</dbReference>
<name>A0A5C5X1G6_9BACT</name>
<keyword evidence="1" id="KW-0472">Membrane</keyword>
<keyword evidence="1" id="KW-0812">Transmembrane</keyword>
<proteinExistence type="predicted"/>